<evidence type="ECO:0000256" key="6">
    <source>
        <dbReference type="SAM" id="Phobius"/>
    </source>
</evidence>
<evidence type="ECO:0000256" key="4">
    <source>
        <dbReference type="ARBA" id="ARBA00022989"/>
    </source>
</evidence>
<dbReference type="Gene3D" id="1.10.3730.20">
    <property type="match status" value="1"/>
</dbReference>
<gene>
    <name evidence="8" type="ORF">SAMN02910354_00590</name>
</gene>
<feature type="transmembrane region" description="Helical" evidence="6">
    <location>
        <begin position="121"/>
        <end position="137"/>
    </location>
</feature>
<feature type="transmembrane region" description="Helical" evidence="6">
    <location>
        <begin position="264"/>
        <end position="282"/>
    </location>
</feature>
<evidence type="ECO:0000259" key="7">
    <source>
        <dbReference type="Pfam" id="PF00892"/>
    </source>
</evidence>
<sequence length="295" mass="33014">MLQKYRGEIILFIVSLIAASGWFFSKFSMTEFPALGFIGLRFFLAAIFFFPLAYPQLKQLDKPQLIKSALAGLCYAVYIMLWMLGLINSAHFGEGAFLVSLSMLIAPLLSWLIFGHLPYKSFWLALPAAFTGLYLLSSGKGGLHFSFGSLIFLISSLVAALYFVLNNQYARDIPVLSFTTIQLFIVGTCCGTLSILFEQWPTSISMTAWGWFLCSLVIATNLRMLLQTYGQKYCHVATAAIIMILEPVWTLFFSILILDERLTLHKAFGCLSILAAIMIYRLPAILRNQASANKE</sequence>
<evidence type="ECO:0000256" key="1">
    <source>
        <dbReference type="ARBA" id="ARBA00004651"/>
    </source>
</evidence>
<evidence type="ECO:0000256" key="3">
    <source>
        <dbReference type="ARBA" id="ARBA00022692"/>
    </source>
</evidence>
<dbReference type="PANTHER" id="PTHR42920:SF5">
    <property type="entry name" value="EAMA DOMAIN-CONTAINING PROTEIN"/>
    <property type="match status" value="1"/>
</dbReference>
<feature type="transmembrane region" description="Helical" evidence="6">
    <location>
        <begin position="65"/>
        <end position="84"/>
    </location>
</feature>
<keyword evidence="9" id="KW-1185">Reference proteome</keyword>
<feature type="transmembrane region" description="Helical" evidence="6">
    <location>
        <begin position="9"/>
        <end position="28"/>
    </location>
</feature>
<proteinExistence type="predicted"/>
<evidence type="ECO:0000256" key="5">
    <source>
        <dbReference type="ARBA" id="ARBA00023136"/>
    </source>
</evidence>
<organism evidence="8 9">
    <name type="scientific">Basfia succiniciproducens</name>
    <dbReference type="NCBI Taxonomy" id="653940"/>
    <lineage>
        <taxon>Bacteria</taxon>
        <taxon>Pseudomonadati</taxon>
        <taxon>Pseudomonadota</taxon>
        <taxon>Gammaproteobacteria</taxon>
        <taxon>Pasteurellales</taxon>
        <taxon>Pasteurellaceae</taxon>
        <taxon>Basfia</taxon>
    </lineage>
</organism>
<dbReference type="InterPro" id="IPR037185">
    <property type="entry name" value="EmrE-like"/>
</dbReference>
<feature type="domain" description="EamA" evidence="7">
    <location>
        <begin position="147"/>
        <end position="279"/>
    </location>
</feature>
<evidence type="ECO:0000256" key="2">
    <source>
        <dbReference type="ARBA" id="ARBA00022475"/>
    </source>
</evidence>
<reference evidence="8 9" key="1">
    <citation type="submission" date="2016-10" db="EMBL/GenBank/DDBJ databases">
        <authorList>
            <person name="Varghese N."/>
            <person name="Submissions S."/>
        </authorList>
    </citation>
    <scope>NUCLEOTIDE SEQUENCE [LARGE SCALE GENOMIC DNA]</scope>
    <source>
        <strain evidence="8 9">DSM 22022</strain>
    </source>
</reference>
<name>A0A1G5B6A0_9PAST</name>
<dbReference type="EMBL" id="FMUQ01000004">
    <property type="protein sequence ID" value="SCX85683.1"/>
    <property type="molecule type" value="Genomic_DNA"/>
</dbReference>
<keyword evidence="3 6" id="KW-0812">Transmembrane</keyword>
<evidence type="ECO:0000313" key="9">
    <source>
        <dbReference type="Proteomes" id="UP000199588"/>
    </source>
</evidence>
<feature type="transmembrane region" description="Helical" evidence="6">
    <location>
        <begin position="96"/>
        <end position="114"/>
    </location>
</feature>
<feature type="transmembrane region" description="Helical" evidence="6">
    <location>
        <begin position="233"/>
        <end position="258"/>
    </location>
</feature>
<dbReference type="InterPro" id="IPR000620">
    <property type="entry name" value="EamA_dom"/>
</dbReference>
<feature type="transmembrane region" description="Helical" evidence="6">
    <location>
        <begin position="175"/>
        <end position="197"/>
    </location>
</feature>
<keyword evidence="5 6" id="KW-0472">Membrane</keyword>
<dbReference type="RefSeq" id="WP_090654255.1">
    <property type="nucleotide sequence ID" value="NZ_CP015031.1"/>
</dbReference>
<keyword evidence="4 6" id="KW-1133">Transmembrane helix</keyword>
<feature type="domain" description="EamA" evidence="7">
    <location>
        <begin position="7"/>
        <end position="137"/>
    </location>
</feature>
<dbReference type="SUPFAM" id="SSF103481">
    <property type="entry name" value="Multidrug resistance efflux transporter EmrE"/>
    <property type="match status" value="2"/>
</dbReference>
<comment type="caution">
    <text evidence="8">The sequence shown here is derived from an EMBL/GenBank/DDBJ whole genome shotgun (WGS) entry which is preliminary data.</text>
</comment>
<dbReference type="InterPro" id="IPR051258">
    <property type="entry name" value="Diverse_Substrate_Transporter"/>
</dbReference>
<dbReference type="PANTHER" id="PTHR42920">
    <property type="entry name" value="OS03G0707200 PROTEIN-RELATED"/>
    <property type="match status" value="1"/>
</dbReference>
<keyword evidence="2" id="KW-1003">Cell membrane</keyword>
<feature type="transmembrane region" description="Helical" evidence="6">
    <location>
        <begin position="34"/>
        <end position="53"/>
    </location>
</feature>
<protein>
    <submittedName>
        <fullName evidence="8">Threonine/homoserine efflux transporter RhtA</fullName>
    </submittedName>
</protein>
<accession>A0A1G5B6A0</accession>
<comment type="subcellular location">
    <subcellularLocation>
        <location evidence="1">Cell membrane</location>
        <topology evidence="1">Multi-pass membrane protein</topology>
    </subcellularLocation>
</comment>
<feature type="transmembrane region" description="Helical" evidence="6">
    <location>
        <begin position="143"/>
        <end position="163"/>
    </location>
</feature>
<dbReference type="Proteomes" id="UP000199588">
    <property type="component" value="Unassembled WGS sequence"/>
</dbReference>
<feature type="transmembrane region" description="Helical" evidence="6">
    <location>
        <begin position="209"/>
        <end position="226"/>
    </location>
</feature>
<dbReference type="Pfam" id="PF00892">
    <property type="entry name" value="EamA"/>
    <property type="match status" value="2"/>
</dbReference>
<evidence type="ECO:0000313" key="8">
    <source>
        <dbReference type="EMBL" id="SCX85683.1"/>
    </source>
</evidence>